<keyword evidence="2" id="KW-0808">Transferase</keyword>
<evidence type="ECO:0000313" key="2">
    <source>
        <dbReference type="EMBL" id="PWK56233.1"/>
    </source>
</evidence>
<sequence length="232" mass="26586">MRNETRSLMFSRGSPFARAVRILLHELGLAYDGHEPDDSPAEIQLGTVTPTMQVPTLRDGDVTLWESGLIAEYLMTRYTHRPQDDRPLALVPWRPEFLWKDKLLFSTIQTFGTAVTTISQMTWTGVHVDGNPHLRRCAQRMTLILGWLEEELALADGGGFFPNCVSMQDIFLICHIRFVQARPLGITFDLSRHEKISILADELDRRSSFRSNRILWWDPDVLDYAPDGTPIY</sequence>
<evidence type="ECO:0000313" key="3">
    <source>
        <dbReference type="Proteomes" id="UP000245390"/>
    </source>
</evidence>
<evidence type="ECO:0000259" key="1">
    <source>
        <dbReference type="PROSITE" id="PS50404"/>
    </source>
</evidence>
<dbReference type="Gene3D" id="1.20.1050.10">
    <property type="match status" value="1"/>
</dbReference>
<dbReference type="CDD" id="cd00570">
    <property type="entry name" value="GST_N_family"/>
    <property type="match status" value="1"/>
</dbReference>
<reference evidence="2 3" key="1">
    <citation type="submission" date="2018-05" db="EMBL/GenBank/DDBJ databases">
        <title>Genomic Encyclopedia of Type Strains, Phase IV (KMG-IV): sequencing the most valuable type-strain genomes for metagenomic binning, comparative biology and taxonomic classification.</title>
        <authorList>
            <person name="Goeker M."/>
        </authorList>
    </citation>
    <scope>NUCLEOTIDE SEQUENCE [LARGE SCALE GENOMIC DNA]</scope>
    <source>
        <strain evidence="2 3">DSM 103371</strain>
    </source>
</reference>
<accession>A0A316G6F5</accession>
<dbReference type="SUPFAM" id="SSF52833">
    <property type="entry name" value="Thioredoxin-like"/>
    <property type="match status" value="1"/>
</dbReference>
<comment type="caution">
    <text evidence="2">The sequence shown here is derived from an EMBL/GenBank/DDBJ whole genome shotgun (WGS) entry which is preliminary data.</text>
</comment>
<dbReference type="Pfam" id="PF13417">
    <property type="entry name" value="GST_N_3"/>
    <property type="match status" value="1"/>
</dbReference>
<dbReference type="PROSITE" id="PS50404">
    <property type="entry name" value="GST_NTER"/>
    <property type="match status" value="1"/>
</dbReference>
<dbReference type="Gene3D" id="3.40.30.10">
    <property type="entry name" value="Glutaredoxin"/>
    <property type="match status" value="1"/>
</dbReference>
<gene>
    <name evidence="2" type="ORF">C8D95_105301</name>
</gene>
<organism evidence="2 3">
    <name type="scientific">Silicimonas algicola</name>
    <dbReference type="NCBI Taxonomy" id="1826607"/>
    <lineage>
        <taxon>Bacteria</taxon>
        <taxon>Pseudomonadati</taxon>
        <taxon>Pseudomonadota</taxon>
        <taxon>Alphaproteobacteria</taxon>
        <taxon>Rhodobacterales</taxon>
        <taxon>Paracoccaceae</taxon>
    </lineage>
</organism>
<dbReference type="RefSeq" id="WP_109759646.1">
    <property type="nucleotide sequence ID" value="NZ_QGGV01000005.1"/>
</dbReference>
<proteinExistence type="predicted"/>
<protein>
    <submittedName>
        <fullName evidence="2">Glutathione S-transferase</fullName>
    </submittedName>
</protein>
<dbReference type="InterPro" id="IPR004045">
    <property type="entry name" value="Glutathione_S-Trfase_N"/>
</dbReference>
<dbReference type="AlphaFoldDB" id="A0A316G6F5"/>
<dbReference type="OrthoDB" id="9810080at2"/>
<name>A0A316G6F5_9RHOB</name>
<keyword evidence="3" id="KW-1185">Reference proteome</keyword>
<dbReference type="PANTHER" id="PTHR44051">
    <property type="entry name" value="GLUTATHIONE S-TRANSFERASE-RELATED"/>
    <property type="match status" value="1"/>
</dbReference>
<dbReference type="Proteomes" id="UP000245390">
    <property type="component" value="Unassembled WGS sequence"/>
</dbReference>
<dbReference type="GO" id="GO:0016740">
    <property type="term" value="F:transferase activity"/>
    <property type="evidence" value="ECO:0007669"/>
    <property type="project" value="UniProtKB-KW"/>
</dbReference>
<feature type="domain" description="GST N-terminal" evidence="1">
    <location>
        <begin position="4"/>
        <end position="82"/>
    </location>
</feature>
<dbReference type="KEGG" id="salo:EF888_17115"/>
<dbReference type="EMBL" id="QGGV01000005">
    <property type="protein sequence ID" value="PWK56233.1"/>
    <property type="molecule type" value="Genomic_DNA"/>
</dbReference>
<dbReference type="PANTHER" id="PTHR44051:SF8">
    <property type="entry name" value="GLUTATHIONE S-TRANSFERASE GSTA"/>
    <property type="match status" value="1"/>
</dbReference>
<dbReference type="InterPro" id="IPR036249">
    <property type="entry name" value="Thioredoxin-like_sf"/>
</dbReference>